<name>A0A223I0S3_THETR</name>
<dbReference type="InterPro" id="IPR036866">
    <property type="entry name" value="RibonucZ/Hydroxyglut_hydro"/>
</dbReference>
<sequence>MRPIYDDIIFEYDNKFKKYFEEGRYMDAYKYIFKQKNLVSDLDRDIYSYLILWQIKVEIYLDIIDDAKEHFLNIFDNITLSYNNIILFIECVLLLDEFEMSLKKDGIYNQLMNYDGENIWINLYIFMLSLKNKRRNYSIKDELLYMVEKDVDRFFLSLLHTILAEIYKDEGNEKWKSELKKAKELNHHNLRMTRLEIQWGIKNDDDLKKGKYYRFYPDNKDILKKYYEIYKNEIQQNNDFKLFKFNLLEGGSTGGSSYLITYDDVNILLDCGINLKDGRLYYNDFKKLGLDIKDIDLLVVTHCHLDHCGGIVNLIKNGLNCPIIMSHETLHILNGIFSKNGNMQDLNINVEDYKLLNIINDKTLTDYCYDAVIKDKKVSLNLIPSGHILGACGVYIDIDGFSVFYTGDFTVKDVETNVGLCIPDGMNADVLITEATFGYTSSFSVYDKKIQDQLILEMLSDLTDHGVAFVPAFAVGKAQDLLLLLRRTFNYTPYNVYVDGALSYITMLYEKVKGAIYGNGILNANDIKLYDSKREFIKKEIALGNCLVMTSSDNLTEGSTSFIYGRELMSLDNAILLNISNNIKKPISMIQENIPIINHGIIQDIIEVFLKLAPKKVYIVHRGAKSNKSFNIEEVLSWFEGVDAVAP</sequence>
<dbReference type="SMART" id="SM00849">
    <property type="entry name" value="Lactamase_B"/>
    <property type="match status" value="1"/>
</dbReference>
<dbReference type="SUPFAM" id="SSF56281">
    <property type="entry name" value="Metallo-hydrolase/oxidoreductase"/>
    <property type="match status" value="1"/>
</dbReference>
<dbReference type="Gene3D" id="3.60.15.10">
    <property type="entry name" value="Ribonuclease Z/Hydroxyacylglutathione hydrolase-like"/>
    <property type="match status" value="1"/>
</dbReference>
<accession>A0A223I0S3</accession>
<dbReference type="InterPro" id="IPR050698">
    <property type="entry name" value="MBL"/>
</dbReference>
<keyword evidence="2" id="KW-0378">Hydrolase</keyword>
<dbReference type="AlphaFoldDB" id="A0A223I0S3"/>
<dbReference type="Proteomes" id="UP000214975">
    <property type="component" value="Chromosome"/>
</dbReference>
<gene>
    <name evidence="2" type="ORF">Thert_02230</name>
</gene>
<dbReference type="GO" id="GO:0004521">
    <property type="term" value="F:RNA endonuclease activity"/>
    <property type="evidence" value="ECO:0007669"/>
    <property type="project" value="TreeGrafter"/>
</dbReference>
<dbReference type="GO" id="GO:0016787">
    <property type="term" value="F:hydrolase activity"/>
    <property type="evidence" value="ECO:0007669"/>
    <property type="project" value="UniProtKB-KW"/>
</dbReference>
<dbReference type="Gene3D" id="3.40.50.10890">
    <property type="match status" value="1"/>
</dbReference>
<organism evidence="2 3">
    <name type="scientific">Thermoanaerobacterium thermosaccharolyticum</name>
    <name type="common">Clostridium thermosaccharolyticum</name>
    <dbReference type="NCBI Taxonomy" id="1517"/>
    <lineage>
        <taxon>Bacteria</taxon>
        <taxon>Bacillati</taxon>
        <taxon>Bacillota</taxon>
        <taxon>Clostridia</taxon>
        <taxon>Thermoanaerobacterales</taxon>
        <taxon>Thermoanaerobacteraceae</taxon>
        <taxon>Thermoanaerobacterium</taxon>
    </lineage>
</organism>
<dbReference type="InterPro" id="IPR001279">
    <property type="entry name" value="Metallo-B-lactamas"/>
</dbReference>
<evidence type="ECO:0000313" key="3">
    <source>
        <dbReference type="Proteomes" id="UP000214975"/>
    </source>
</evidence>
<evidence type="ECO:0000313" key="2">
    <source>
        <dbReference type="EMBL" id="AST58154.1"/>
    </source>
</evidence>
<dbReference type="PANTHER" id="PTHR11203:SF37">
    <property type="entry name" value="INTEGRATOR COMPLEX SUBUNIT 11"/>
    <property type="match status" value="1"/>
</dbReference>
<protein>
    <submittedName>
        <fullName evidence="2">MBL fold metallo-hydrolase</fullName>
    </submittedName>
</protein>
<dbReference type="EMBL" id="CP016893">
    <property type="protein sequence ID" value="AST58154.1"/>
    <property type="molecule type" value="Genomic_DNA"/>
</dbReference>
<dbReference type="Pfam" id="PF00753">
    <property type="entry name" value="Lactamase_B"/>
    <property type="match status" value="1"/>
</dbReference>
<proteinExistence type="predicted"/>
<dbReference type="RefSeq" id="WP_237268741.1">
    <property type="nucleotide sequence ID" value="NZ_CP016893.1"/>
</dbReference>
<dbReference type="PANTHER" id="PTHR11203">
    <property type="entry name" value="CLEAVAGE AND POLYADENYLATION SPECIFICITY FACTOR FAMILY MEMBER"/>
    <property type="match status" value="1"/>
</dbReference>
<evidence type="ECO:0000259" key="1">
    <source>
        <dbReference type="SMART" id="SM00849"/>
    </source>
</evidence>
<reference evidence="2 3" key="1">
    <citation type="submission" date="2016-08" db="EMBL/GenBank/DDBJ databases">
        <title>A novel genetic cassette of butanologenic Thermoanaerobacterium thermosaccharolyticum that directly convert cellulose to butanol.</title>
        <authorList>
            <person name="Li T."/>
            <person name="He J."/>
        </authorList>
    </citation>
    <scope>NUCLEOTIDE SEQUENCE [LARGE SCALE GENOMIC DNA]</scope>
    <source>
        <strain evidence="2 3">TG57</strain>
    </source>
</reference>
<feature type="domain" description="Metallo-beta-lactamase" evidence="1">
    <location>
        <begin position="254"/>
        <end position="465"/>
    </location>
</feature>